<evidence type="ECO:0000256" key="6">
    <source>
        <dbReference type="ARBA" id="ARBA00022801"/>
    </source>
</evidence>
<dbReference type="PANTHER" id="PTHR11702">
    <property type="entry name" value="DEVELOPMENTALLY REGULATED GTP-BINDING PROTEIN-RELATED"/>
    <property type="match status" value="1"/>
</dbReference>
<dbReference type="PROSITE" id="PS51883">
    <property type="entry name" value="OBG"/>
    <property type="match status" value="1"/>
</dbReference>
<dbReference type="GO" id="GO:0003924">
    <property type="term" value="F:GTPase activity"/>
    <property type="evidence" value="ECO:0007669"/>
    <property type="project" value="UniProtKB-UniRule"/>
</dbReference>
<dbReference type="STRING" id="937334.SAMN05444406_11830"/>
<dbReference type="NCBIfam" id="NF008954">
    <property type="entry name" value="PRK12296.1"/>
    <property type="match status" value="1"/>
</dbReference>
<keyword evidence="8 9" id="KW-0342">GTP-binding</keyword>
<protein>
    <recommendedName>
        <fullName evidence="9">GTPase Obg</fullName>
        <ecNumber evidence="9">3.6.5.-</ecNumber>
    </recommendedName>
    <alternativeName>
        <fullName evidence="9">GTP-binding protein Obg</fullName>
    </alternativeName>
</protein>
<comment type="similarity">
    <text evidence="2 9">Belongs to the TRAFAC class OBG-HflX-like GTPase superfamily. OBG GTPase family.</text>
</comment>
<dbReference type="GO" id="GO:0005525">
    <property type="term" value="F:GTP binding"/>
    <property type="evidence" value="ECO:0007669"/>
    <property type="project" value="UniProtKB-UniRule"/>
</dbReference>
<dbReference type="HAMAP" id="MF_01454">
    <property type="entry name" value="GTPase_Obg"/>
    <property type="match status" value="1"/>
</dbReference>
<keyword evidence="4 9" id="KW-0479">Metal-binding</keyword>
<evidence type="ECO:0000259" key="10">
    <source>
        <dbReference type="PROSITE" id="PS51710"/>
    </source>
</evidence>
<dbReference type="NCBIfam" id="TIGR00231">
    <property type="entry name" value="small_GTP"/>
    <property type="match status" value="1"/>
</dbReference>
<organism evidence="13 14">
    <name type="scientific">Caldicoprobacter faecalis</name>
    <dbReference type="NCBI Taxonomy" id="937334"/>
    <lineage>
        <taxon>Bacteria</taxon>
        <taxon>Bacillati</taxon>
        <taxon>Bacillota</taxon>
        <taxon>Clostridia</taxon>
        <taxon>Caldicoprobacterales</taxon>
        <taxon>Caldicoprobacteraceae</taxon>
        <taxon>Caldicoprobacter</taxon>
    </lineage>
</organism>
<comment type="cofactor">
    <cofactor evidence="1 9">
        <name>Mg(2+)</name>
        <dbReference type="ChEBI" id="CHEBI:18420"/>
    </cofactor>
</comment>
<evidence type="ECO:0000313" key="14">
    <source>
        <dbReference type="Proteomes" id="UP000198577"/>
    </source>
</evidence>
<feature type="binding site" evidence="9">
    <location>
        <begin position="282"/>
        <end position="285"/>
    </location>
    <ligand>
        <name>GTP</name>
        <dbReference type="ChEBI" id="CHEBI:37565"/>
    </ligand>
</feature>
<keyword evidence="7 9" id="KW-0460">Magnesium</keyword>
<dbReference type="PROSITE" id="PS51710">
    <property type="entry name" value="G_OBG"/>
    <property type="match status" value="1"/>
</dbReference>
<dbReference type="PROSITE" id="PS00905">
    <property type="entry name" value="GTP1_OBG"/>
    <property type="match status" value="1"/>
</dbReference>
<feature type="binding site" evidence="9">
    <location>
        <begin position="311"/>
        <end position="313"/>
    </location>
    <ligand>
        <name>GTP</name>
        <dbReference type="ChEBI" id="CHEBI:37565"/>
    </ligand>
</feature>
<dbReference type="InterPro" id="IPR036726">
    <property type="entry name" value="GTP1_OBG_dom_sf"/>
</dbReference>
<dbReference type="InterPro" id="IPR006074">
    <property type="entry name" value="GTP1-OBG_CS"/>
</dbReference>
<sequence>MFVDVAKIFIKGGDGGNGAVSFRREKYVPRGGPDGGDGGDGGDIIFVVDPGMRTLMDFRYKKHYRAESGHNGGPSNMKGRDGEDLIIRVPPGTVIRDFETGKVLADLTHPGQRKVLARGGRGGKGNARFATSTRQTPRFAQPGEKGEERWVVLELKSIADVGLIGFPNVGKSTILSVLTSARPKIANYPFTTLTPNLGVVEVDREHSFILADIPGLIEGAHKGLGLGHDFLRHIERTRMLVHVVDASGIEGRDPVQDFYIINQELHAYSAELAQRPQIVAANKCDLPGAEHNVKRLKEELEPKGIKVFPVSATQNQGFKELVWEILRMLEKLPPVESFEEEVAETYDNTLEQEPFEITRDGDVYVVSGPAVDRLMASVNLDNYDSLQYFQRALRRRGIIDALKEKGIQNGDTVRINDVEFEFIE</sequence>
<dbReference type="Pfam" id="PF01926">
    <property type="entry name" value="MMR_HSR1"/>
    <property type="match status" value="1"/>
</dbReference>
<dbReference type="Pfam" id="PF09269">
    <property type="entry name" value="DUF1967"/>
    <property type="match status" value="1"/>
</dbReference>
<name>A0A1I5WP44_9FIRM</name>
<feature type="domain" description="OBG-type G" evidence="10">
    <location>
        <begin position="159"/>
        <end position="330"/>
    </location>
</feature>
<comment type="subcellular location">
    <subcellularLocation>
        <location evidence="9">Cytoplasm</location>
    </subcellularLocation>
</comment>
<keyword evidence="14" id="KW-1185">Reference proteome</keyword>
<proteinExistence type="inferred from homology"/>
<dbReference type="FunFam" id="2.70.210.12:FF:000001">
    <property type="entry name" value="GTPase Obg"/>
    <property type="match status" value="1"/>
</dbReference>
<feature type="binding site" evidence="9">
    <location>
        <position position="192"/>
    </location>
    <ligand>
        <name>Mg(2+)</name>
        <dbReference type="ChEBI" id="CHEBI:18420"/>
    </ligand>
</feature>
<dbReference type="Gene3D" id="2.70.210.12">
    <property type="entry name" value="GTP1/OBG domain"/>
    <property type="match status" value="1"/>
</dbReference>
<keyword evidence="5 9" id="KW-0547">Nucleotide-binding</keyword>
<dbReference type="PROSITE" id="PS51881">
    <property type="entry name" value="OCT"/>
    <property type="match status" value="1"/>
</dbReference>
<dbReference type="InterPro" id="IPR045086">
    <property type="entry name" value="OBG_GTPase"/>
</dbReference>
<dbReference type="NCBIfam" id="TIGR02729">
    <property type="entry name" value="Obg_CgtA"/>
    <property type="match status" value="1"/>
</dbReference>
<evidence type="ECO:0000256" key="8">
    <source>
        <dbReference type="ARBA" id="ARBA00023134"/>
    </source>
</evidence>
<dbReference type="InterPro" id="IPR031167">
    <property type="entry name" value="G_OBG"/>
</dbReference>
<gene>
    <name evidence="9" type="primary">obg</name>
    <name evidence="13" type="ORF">SAMN05444406_11830</name>
</gene>
<evidence type="ECO:0000256" key="3">
    <source>
        <dbReference type="ARBA" id="ARBA00022490"/>
    </source>
</evidence>
<evidence type="ECO:0000259" key="11">
    <source>
        <dbReference type="PROSITE" id="PS51881"/>
    </source>
</evidence>
<dbReference type="NCBIfam" id="NF008955">
    <property type="entry name" value="PRK12297.1"/>
    <property type="match status" value="1"/>
</dbReference>
<comment type="subunit">
    <text evidence="9">Monomer.</text>
</comment>
<keyword evidence="6 9" id="KW-0378">Hydrolase</keyword>
<evidence type="ECO:0000256" key="4">
    <source>
        <dbReference type="ARBA" id="ARBA00022723"/>
    </source>
</evidence>
<dbReference type="GO" id="GO:0005737">
    <property type="term" value="C:cytoplasm"/>
    <property type="evidence" value="ECO:0007669"/>
    <property type="project" value="UniProtKB-SubCell"/>
</dbReference>
<dbReference type="InterPro" id="IPR005225">
    <property type="entry name" value="Small_GTP-bd"/>
</dbReference>
<feature type="binding site" evidence="9">
    <location>
        <begin position="165"/>
        <end position="172"/>
    </location>
    <ligand>
        <name>GTP</name>
        <dbReference type="ChEBI" id="CHEBI:37565"/>
    </ligand>
</feature>
<keyword evidence="3 9" id="KW-0963">Cytoplasm</keyword>
<dbReference type="EC" id="3.6.5.-" evidence="9"/>
<dbReference type="RefSeq" id="WP_025747893.1">
    <property type="nucleotide sequence ID" value="NZ_FOXR01000018.1"/>
</dbReference>
<dbReference type="Gene3D" id="3.30.300.350">
    <property type="entry name" value="GTP-binding protein OBG, C-terminal domain"/>
    <property type="match status" value="1"/>
</dbReference>
<dbReference type="CDD" id="cd01898">
    <property type="entry name" value="Obg"/>
    <property type="match status" value="1"/>
</dbReference>
<feature type="domain" description="Obg" evidence="12">
    <location>
        <begin position="1"/>
        <end position="158"/>
    </location>
</feature>
<dbReference type="GO" id="GO:0042254">
    <property type="term" value="P:ribosome biogenesis"/>
    <property type="evidence" value="ECO:0007669"/>
    <property type="project" value="UniProtKB-UniRule"/>
</dbReference>
<dbReference type="NCBIfam" id="TIGR03595">
    <property type="entry name" value="Obg_CgtA_exten"/>
    <property type="match status" value="1"/>
</dbReference>
<dbReference type="Pfam" id="PF01018">
    <property type="entry name" value="GTP1_OBG"/>
    <property type="match status" value="1"/>
</dbReference>
<evidence type="ECO:0000256" key="2">
    <source>
        <dbReference type="ARBA" id="ARBA00007699"/>
    </source>
</evidence>
<dbReference type="InterPro" id="IPR014100">
    <property type="entry name" value="GTP-bd_Obg/CgtA"/>
</dbReference>
<feature type="binding site" evidence="9">
    <location>
        <begin position="212"/>
        <end position="215"/>
    </location>
    <ligand>
        <name>GTP</name>
        <dbReference type="ChEBI" id="CHEBI:37565"/>
    </ligand>
</feature>
<dbReference type="PANTHER" id="PTHR11702:SF31">
    <property type="entry name" value="MITOCHONDRIAL RIBOSOME-ASSOCIATED GTPASE 2"/>
    <property type="match status" value="1"/>
</dbReference>
<dbReference type="SUPFAM" id="SSF82051">
    <property type="entry name" value="Obg GTP-binding protein N-terminal domain"/>
    <property type="match status" value="1"/>
</dbReference>
<comment type="function">
    <text evidence="9">An essential GTPase which binds GTP, GDP and possibly (p)ppGpp with moderate affinity, with high nucleotide exchange rates and a fairly low GTP hydrolysis rate. Plays a role in control of the cell cycle, stress response, ribosome biogenesis and in those bacteria that undergo differentiation, in morphogenesis control.</text>
</comment>
<dbReference type="InterPro" id="IPR006073">
    <property type="entry name" value="GTP-bd"/>
</dbReference>
<dbReference type="SUPFAM" id="SSF102741">
    <property type="entry name" value="Obg GTP-binding protein C-terminal domain"/>
    <property type="match status" value="1"/>
</dbReference>
<evidence type="ECO:0000256" key="7">
    <source>
        <dbReference type="ARBA" id="ARBA00022842"/>
    </source>
</evidence>
<dbReference type="AlphaFoldDB" id="A0A1I5WP44"/>
<dbReference type="GO" id="GO:0000287">
    <property type="term" value="F:magnesium ion binding"/>
    <property type="evidence" value="ECO:0007669"/>
    <property type="project" value="InterPro"/>
</dbReference>
<dbReference type="InterPro" id="IPR015349">
    <property type="entry name" value="OCT_dom"/>
</dbReference>
<dbReference type="Gene3D" id="3.40.50.300">
    <property type="entry name" value="P-loop containing nucleotide triphosphate hydrolases"/>
    <property type="match status" value="1"/>
</dbReference>
<evidence type="ECO:0000256" key="5">
    <source>
        <dbReference type="ARBA" id="ARBA00022741"/>
    </source>
</evidence>
<dbReference type="Proteomes" id="UP000198577">
    <property type="component" value="Unassembled WGS sequence"/>
</dbReference>
<dbReference type="InterPro" id="IPR027417">
    <property type="entry name" value="P-loop_NTPase"/>
</dbReference>
<dbReference type="NCBIfam" id="NF008956">
    <property type="entry name" value="PRK12299.1"/>
    <property type="match status" value="1"/>
</dbReference>
<evidence type="ECO:0000256" key="9">
    <source>
        <dbReference type="HAMAP-Rule" id="MF_01454"/>
    </source>
</evidence>
<evidence type="ECO:0000313" key="13">
    <source>
        <dbReference type="EMBL" id="SFQ21575.1"/>
    </source>
</evidence>
<dbReference type="EMBL" id="FOXR01000018">
    <property type="protein sequence ID" value="SFQ21575.1"/>
    <property type="molecule type" value="Genomic_DNA"/>
</dbReference>
<evidence type="ECO:0000259" key="12">
    <source>
        <dbReference type="PROSITE" id="PS51883"/>
    </source>
</evidence>
<evidence type="ECO:0000256" key="1">
    <source>
        <dbReference type="ARBA" id="ARBA00001946"/>
    </source>
</evidence>
<dbReference type="FunFam" id="3.40.50.300:FF:000515">
    <property type="entry name" value="GTPase Obg"/>
    <property type="match status" value="1"/>
</dbReference>
<dbReference type="SUPFAM" id="SSF52540">
    <property type="entry name" value="P-loop containing nucleoside triphosphate hydrolases"/>
    <property type="match status" value="1"/>
</dbReference>
<dbReference type="InterPro" id="IPR006169">
    <property type="entry name" value="GTP1_OBG_dom"/>
</dbReference>
<dbReference type="InterPro" id="IPR036346">
    <property type="entry name" value="GTP-bd_prot_GTP1/OBG_C_sf"/>
</dbReference>
<feature type="domain" description="OCT" evidence="11">
    <location>
        <begin position="347"/>
        <end position="424"/>
    </location>
</feature>
<feature type="binding site" evidence="9">
    <location>
        <begin position="190"/>
        <end position="194"/>
    </location>
    <ligand>
        <name>GTP</name>
        <dbReference type="ChEBI" id="CHEBI:37565"/>
    </ligand>
</feature>
<accession>A0A1I5WP44</accession>
<feature type="binding site" evidence="9">
    <location>
        <position position="172"/>
    </location>
    <ligand>
        <name>Mg(2+)</name>
        <dbReference type="ChEBI" id="CHEBI:18420"/>
    </ligand>
</feature>
<dbReference type="PIRSF" id="PIRSF002401">
    <property type="entry name" value="GTP_bd_Obg/CgtA"/>
    <property type="match status" value="1"/>
</dbReference>
<dbReference type="OrthoDB" id="9807318at2"/>
<dbReference type="PRINTS" id="PR00326">
    <property type="entry name" value="GTP1OBG"/>
</dbReference>
<reference evidence="13 14" key="1">
    <citation type="submission" date="2016-10" db="EMBL/GenBank/DDBJ databases">
        <authorList>
            <person name="de Groot N.N."/>
        </authorList>
    </citation>
    <scope>NUCLEOTIDE SEQUENCE [LARGE SCALE GENOMIC DNA]</scope>
    <source>
        <strain evidence="13 14">DSM 20678</strain>
    </source>
</reference>